<gene>
    <name evidence="2" type="ORF">GKS16_04800</name>
</gene>
<organism evidence="2 3">
    <name type="scientific">Streptococcus uberis</name>
    <dbReference type="NCBI Taxonomy" id="1349"/>
    <lineage>
        <taxon>Bacteria</taxon>
        <taxon>Bacillati</taxon>
        <taxon>Bacillota</taxon>
        <taxon>Bacilli</taxon>
        <taxon>Lactobacillales</taxon>
        <taxon>Streptococcaceae</taxon>
        <taxon>Streptococcus</taxon>
    </lineage>
</organism>
<evidence type="ECO:0000313" key="3">
    <source>
        <dbReference type="Proteomes" id="UP000483839"/>
    </source>
</evidence>
<protein>
    <recommendedName>
        <fullName evidence="4">Integral membrane protein</fullName>
    </recommendedName>
</protein>
<sequence>MKKIYESIILKLFFSLMLINGLYWFLTSIGLLSGTPLILLTCFSIFTSLLIIFPSLTKLLYQFIMKYKIILFAISILFQLIALFSTILMIRSDAAMVFNGAMKLVDEKTISLYLSYNPNNLFLFMYERFFFDLFGVNAIWIMQFLNIIYVNLGAYLLYYFSKRFISETVANISFLFYLLLINLTPQFLTMYTDIMAVSYTHLT</sequence>
<evidence type="ECO:0000313" key="2">
    <source>
        <dbReference type="EMBL" id="MTD01589.1"/>
    </source>
</evidence>
<feature type="transmembrane region" description="Helical" evidence="1">
    <location>
        <begin position="138"/>
        <end position="160"/>
    </location>
</feature>
<evidence type="ECO:0000256" key="1">
    <source>
        <dbReference type="SAM" id="Phobius"/>
    </source>
</evidence>
<proteinExistence type="predicted"/>
<feature type="transmembrane region" description="Helical" evidence="1">
    <location>
        <begin position="37"/>
        <end position="57"/>
    </location>
</feature>
<keyword evidence="1" id="KW-1133">Transmembrane helix</keyword>
<dbReference type="EMBL" id="WLXI01000040">
    <property type="protein sequence ID" value="MTD01589.1"/>
    <property type="molecule type" value="Genomic_DNA"/>
</dbReference>
<feature type="transmembrane region" description="Helical" evidence="1">
    <location>
        <begin position="172"/>
        <end position="191"/>
    </location>
</feature>
<comment type="caution">
    <text evidence="2">The sequence shown here is derived from an EMBL/GenBank/DDBJ whole genome shotgun (WGS) entry which is preliminary data.</text>
</comment>
<keyword evidence="1" id="KW-0472">Membrane</keyword>
<dbReference type="AlphaFoldDB" id="A0A6L6G8X3"/>
<evidence type="ECO:0008006" key="4">
    <source>
        <dbReference type="Google" id="ProtNLM"/>
    </source>
</evidence>
<name>A0A6L6G8X3_STRUB</name>
<feature type="non-terminal residue" evidence="2">
    <location>
        <position position="203"/>
    </location>
</feature>
<feature type="transmembrane region" description="Helical" evidence="1">
    <location>
        <begin position="69"/>
        <end position="90"/>
    </location>
</feature>
<dbReference type="Proteomes" id="UP000483839">
    <property type="component" value="Unassembled WGS sequence"/>
</dbReference>
<feature type="transmembrane region" description="Helical" evidence="1">
    <location>
        <begin position="12"/>
        <end position="31"/>
    </location>
</feature>
<accession>A0A6L6G8X3</accession>
<keyword evidence="1" id="KW-0812">Transmembrane</keyword>
<reference evidence="2 3" key="1">
    <citation type="submission" date="2019-11" db="EMBL/GenBank/DDBJ databases">
        <title>Streptococcus uberis isolated from clinical mastitis cases on a southeastern Queensland dairy.</title>
        <authorList>
            <person name="Workentine M.L."/>
            <person name="Price R."/>
            <person name="Olchowy T."/>
        </authorList>
    </citation>
    <scope>NUCLEOTIDE SEQUENCE [LARGE SCALE GENOMIC DNA]</scope>
    <source>
        <strain evidence="2 3">OLC4459-A17</strain>
    </source>
</reference>